<sequence length="148" mass="15415">MSDAETTGEPTPIDQGEPVRSLVPFLAAAVLAVLVIVGIVIAALLHPAEKNLTDADRIANAVHAFVDAQRGTDAAKRAGTECPGFEQARSPLGPDAAGKDIAIDGLKDPHVEGNRATVTVSSKVDGKSATSVWNLTRPQGTWLVCDRP</sequence>
<keyword evidence="1" id="KW-0472">Membrane</keyword>
<keyword evidence="1" id="KW-0812">Transmembrane</keyword>
<keyword evidence="3" id="KW-1185">Reference proteome</keyword>
<name>A0ABS6B738_9NOCA</name>
<dbReference type="Proteomes" id="UP000733379">
    <property type="component" value="Unassembled WGS sequence"/>
</dbReference>
<protein>
    <submittedName>
        <fullName evidence="2">Uncharacterized protein</fullName>
    </submittedName>
</protein>
<comment type="caution">
    <text evidence="2">The sequence shown here is derived from an EMBL/GenBank/DDBJ whole genome shotgun (WGS) entry which is preliminary data.</text>
</comment>
<reference evidence="2 3" key="1">
    <citation type="submission" date="2021-06" db="EMBL/GenBank/DDBJ databases">
        <title>Actinomycetes sequencing.</title>
        <authorList>
            <person name="Shan Q."/>
        </authorList>
    </citation>
    <scope>NUCLEOTIDE SEQUENCE [LARGE SCALE GENOMIC DNA]</scope>
    <source>
        <strain evidence="2 3">NEAU-G5</strain>
    </source>
</reference>
<dbReference type="EMBL" id="JAHKNI010000013">
    <property type="protein sequence ID" value="MBU3066097.1"/>
    <property type="molecule type" value="Genomic_DNA"/>
</dbReference>
<gene>
    <name evidence="2" type="ORF">KO481_31850</name>
</gene>
<evidence type="ECO:0000313" key="2">
    <source>
        <dbReference type="EMBL" id="MBU3066097.1"/>
    </source>
</evidence>
<organism evidence="2 3">
    <name type="scientific">Nocardia albiluteola</name>
    <dbReference type="NCBI Taxonomy" id="2842303"/>
    <lineage>
        <taxon>Bacteria</taxon>
        <taxon>Bacillati</taxon>
        <taxon>Actinomycetota</taxon>
        <taxon>Actinomycetes</taxon>
        <taxon>Mycobacteriales</taxon>
        <taxon>Nocardiaceae</taxon>
        <taxon>Nocardia</taxon>
    </lineage>
</organism>
<proteinExistence type="predicted"/>
<accession>A0ABS6B738</accession>
<evidence type="ECO:0000313" key="3">
    <source>
        <dbReference type="Proteomes" id="UP000733379"/>
    </source>
</evidence>
<dbReference type="RefSeq" id="WP_215922177.1">
    <property type="nucleotide sequence ID" value="NZ_JAHKNI010000013.1"/>
</dbReference>
<evidence type="ECO:0000256" key="1">
    <source>
        <dbReference type="SAM" id="Phobius"/>
    </source>
</evidence>
<keyword evidence="1" id="KW-1133">Transmembrane helix</keyword>
<feature type="transmembrane region" description="Helical" evidence="1">
    <location>
        <begin position="22"/>
        <end position="45"/>
    </location>
</feature>